<feature type="compositionally biased region" description="Basic residues" evidence="1">
    <location>
        <begin position="201"/>
        <end position="215"/>
    </location>
</feature>
<protein>
    <submittedName>
        <fullName evidence="2">Uncharacterized protein</fullName>
    </submittedName>
</protein>
<proteinExistence type="predicted"/>
<reference evidence="2 3" key="1">
    <citation type="submission" date="2022-09" db="EMBL/GenBank/DDBJ databases">
        <authorList>
            <person name="Palmer J.M."/>
        </authorList>
    </citation>
    <scope>NUCLEOTIDE SEQUENCE [LARGE SCALE GENOMIC DNA]</scope>
    <source>
        <strain evidence="2 3">DSM 7382</strain>
    </source>
</reference>
<accession>A0AAW0GF68</accession>
<feature type="compositionally biased region" description="Basic and acidic residues" evidence="1">
    <location>
        <begin position="114"/>
        <end position="124"/>
    </location>
</feature>
<feature type="compositionally biased region" description="Low complexity" evidence="1">
    <location>
        <begin position="250"/>
        <end position="262"/>
    </location>
</feature>
<name>A0AAW0GF68_9APHY</name>
<dbReference type="EMBL" id="JASBNA010000005">
    <property type="protein sequence ID" value="KAK7691980.1"/>
    <property type="molecule type" value="Genomic_DNA"/>
</dbReference>
<sequence length="401" mass="45267">MTAPTKFVIINRVTPSLFAVPDFTTHRSIVLTLFYVRKTVTRWRVVTVMACQRLGAGGCTDQHEHIVLYERGWGASKVTTYAMEDWLKADRHQDRIVKYSDRRSYVNPRPRSSFFRDREGHRDSSTPARWLGTPRSLRGVVSHENTNQDSDTSMVTDDEKEVLDLLIDKDESVIPPQVPSILEESRSAALPDVTEPETRSRHSRPRAKTNTKKSNTRYSPPMHDPSFGSGSHFQNAPQAPSRNPTRVPHLTPSTSTSTPTLPNSRLALPAITVPSQGPTASIKKTLHFFSRDEGEFCMFTQISATVPQTVPELDDPDSTELGALFVHMSPGISEVKVWIRAHDGWRVGFGGNAHPTMPHRRLSIRNVGVKTEPNWVLLKSYQKYQQEELRARRERALAGIR</sequence>
<feature type="compositionally biased region" description="Polar residues" evidence="1">
    <location>
        <begin position="228"/>
        <end position="244"/>
    </location>
</feature>
<gene>
    <name evidence="2" type="ORF">QCA50_005385</name>
</gene>
<feature type="compositionally biased region" description="Polar residues" evidence="1">
    <location>
        <begin position="143"/>
        <end position="155"/>
    </location>
</feature>
<evidence type="ECO:0000256" key="1">
    <source>
        <dbReference type="SAM" id="MobiDB-lite"/>
    </source>
</evidence>
<comment type="caution">
    <text evidence="2">The sequence shown here is derived from an EMBL/GenBank/DDBJ whole genome shotgun (WGS) entry which is preliminary data.</text>
</comment>
<dbReference type="AlphaFoldDB" id="A0AAW0GF68"/>
<evidence type="ECO:0000313" key="2">
    <source>
        <dbReference type="EMBL" id="KAK7691980.1"/>
    </source>
</evidence>
<feature type="region of interest" description="Disordered" evidence="1">
    <location>
        <begin position="110"/>
        <end position="157"/>
    </location>
</feature>
<organism evidence="2 3">
    <name type="scientific">Cerrena zonata</name>
    <dbReference type="NCBI Taxonomy" id="2478898"/>
    <lineage>
        <taxon>Eukaryota</taxon>
        <taxon>Fungi</taxon>
        <taxon>Dikarya</taxon>
        <taxon>Basidiomycota</taxon>
        <taxon>Agaricomycotina</taxon>
        <taxon>Agaricomycetes</taxon>
        <taxon>Polyporales</taxon>
        <taxon>Cerrenaceae</taxon>
        <taxon>Cerrena</taxon>
    </lineage>
</organism>
<keyword evidence="3" id="KW-1185">Reference proteome</keyword>
<feature type="region of interest" description="Disordered" evidence="1">
    <location>
        <begin position="176"/>
        <end position="265"/>
    </location>
</feature>
<evidence type="ECO:0000313" key="3">
    <source>
        <dbReference type="Proteomes" id="UP001385951"/>
    </source>
</evidence>
<dbReference type="Proteomes" id="UP001385951">
    <property type="component" value="Unassembled WGS sequence"/>
</dbReference>